<dbReference type="PANTHER" id="PTHR28004:SF2">
    <property type="entry name" value="D-SERINE DEHYDRATASE"/>
    <property type="match status" value="1"/>
</dbReference>
<evidence type="ECO:0000313" key="4">
    <source>
        <dbReference type="EMBL" id="PWC01358.1"/>
    </source>
</evidence>
<dbReference type="GO" id="GO:0036088">
    <property type="term" value="P:D-serine catabolic process"/>
    <property type="evidence" value="ECO:0007669"/>
    <property type="project" value="TreeGrafter"/>
</dbReference>
<evidence type="ECO:0000256" key="2">
    <source>
        <dbReference type="ARBA" id="ARBA00023239"/>
    </source>
</evidence>
<dbReference type="InterPro" id="IPR001608">
    <property type="entry name" value="Ala_racemase_N"/>
</dbReference>
<proteinExistence type="inferred from homology"/>
<dbReference type="InterPro" id="IPR029066">
    <property type="entry name" value="PLP-binding_barrel"/>
</dbReference>
<gene>
    <name evidence="4" type="ORF">DF222_08010</name>
</gene>
<dbReference type="PANTHER" id="PTHR28004">
    <property type="entry name" value="ZGC:162816-RELATED"/>
    <property type="match status" value="1"/>
</dbReference>
<dbReference type="Gene3D" id="3.20.20.10">
    <property type="entry name" value="Alanine racemase"/>
    <property type="match status" value="1"/>
</dbReference>
<reference evidence="5" key="1">
    <citation type="submission" date="2018-04" db="EMBL/GenBank/DDBJ databases">
        <authorList>
            <person name="Liu S."/>
            <person name="Wang Z."/>
            <person name="Li J."/>
        </authorList>
    </citation>
    <scope>NUCLEOTIDE SEQUENCE [LARGE SCALE GENOMIC DNA]</scope>
    <source>
        <strain evidence="5">2189</strain>
    </source>
</reference>
<dbReference type="RefSeq" id="WP_108432644.1">
    <property type="nucleotide sequence ID" value="NZ_CP026947.1"/>
</dbReference>
<dbReference type="Gene3D" id="2.40.37.20">
    <property type="entry name" value="D-serine dehydratase-like domain"/>
    <property type="match status" value="1"/>
</dbReference>
<evidence type="ECO:0000259" key="3">
    <source>
        <dbReference type="SMART" id="SM01119"/>
    </source>
</evidence>
<evidence type="ECO:0000313" key="5">
    <source>
        <dbReference type="Proteomes" id="UP000244989"/>
    </source>
</evidence>
<protein>
    <submittedName>
        <fullName evidence="4">Alanine racemase</fullName>
    </submittedName>
</protein>
<keyword evidence="2" id="KW-0456">Lyase</keyword>
<keyword evidence="5" id="KW-1185">Reference proteome</keyword>
<sequence length="343" mass="36692">MPPTPYVVIDTDIVDDNIARMAEAARAHGQRLRPHYKTHKLHEIADRQRAAGATSASVATIGEAEVFDKVGDLFIAYPLNASPAAAARINALRSRVILGIDSVETAARWGSSGLSTSTSFAIEVDSGHHRSGVPPHEVRPVAEALDKAGFQLMGLFTFPGHSYAPDAPRKAADDEAIALQSARAELGRDDLVLSGGSTPSAVYADAEIIDEIRPGVYVFNDAQQLELGTCTEEQIALKIRTTVVSRREDLHQVIVDAGSKIVGSDRPGWTTGYARVAKHPEARVPALSEHHGTVTFPEKSALPAIGEELEIIPNHVCPVLNLVDTVRTTAGETWEVAARGKNG</sequence>
<dbReference type="KEGG" id="cyz:C3B44_09860"/>
<feature type="domain" description="D-serine dehydratase-like" evidence="3">
    <location>
        <begin position="236"/>
        <end position="330"/>
    </location>
</feature>
<dbReference type="InterPro" id="IPR051466">
    <property type="entry name" value="D-amino_acid_metab_enzyme"/>
</dbReference>
<dbReference type="EMBL" id="QEEZ01000014">
    <property type="protein sequence ID" value="PWC01358.1"/>
    <property type="molecule type" value="Genomic_DNA"/>
</dbReference>
<dbReference type="InterPro" id="IPR026956">
    <property type="entry name" value="D-ser_dehydrat-like_dom"/>
</dbReference>
<dbReference type="SUPFAM" id="SSF51419">
    <property type="entry name" value="PLP-binding barrel"/>
    <property type="match status" value="1"/>
</dbReference>
<comment type="caution">
    <text evidence="4">The sequence shown here is derived from an EMBL/GenBank/DDBJ whole genome shotgun (WGS) entry which is preliminary data.</text>
</comment>
<accession>A0A2U1T646</accession>
<dbReference type="Pfam" id="PF14031">
    <property type="entry name" value="D-ser_dehydrat"/>
    <property type="match status" value="1"/>
</dbReference>
<dbReference type="GO" id="GO:0008721">
    <property type="term" value="F:D-serine ammonia-lyase activity"/>
    <property type="evidence" value="ECO:0007669"/>
    <property type="project" value="TreeGrafter"/>
</dbReference>
<dbReference type="SMART" id="SM01119">
    <property type="entry name" value="D-ser_dehydrat"/>
    <property type="match status" value="1"/>
</dbReference>
<evidence type="ECO:0000256" key="1">
    <source>
        <dbReference type="ARBA" id="ARBA00005323"/>
    </source>
</evidence>
<dbReference type="InterPro" id="IPR042208">
    <property type="entry name" value="D-ser_dehydrat-like_sf"/>
</dbReference>
<dbReference type="Pfam" id="PF01168">
    <property type="entry name" value="Ala_racemase_N"/>
    <property type="match status" value="1"/>
</dbReference>
<dbReference type="OrthoDB" id="9811417at2"/>
<organism evidence="4 5">
    <name type="scientific">Corynebacterium yudongzhengii</name>
    <dbReference type="NCBI Taxonomy" id="2080740"/>
    <lineage>
        <taxon>Bacteria</taxon>
        <taxon>Bacillati</taxon>
        <taxon>Actinomycetota</taxon>
        <taxon>Actinomycetes</taxon>
        <taxon>Mycobacteriales</taxon>
        <taxon>Corynebacteriaceae</taxon>
        <taxon>Corynebacterium</taxon>
    </lineage>
</organism>
<dbReference type="Proteomes" id="UP000244989">
    <property type="component" value="Unassembled WGS sequence"/>
</dbReference>
<comment type="similarity">
    <text evidence="1">Belongs to the DSD1 family.</text>
</comment>
<dbReference type="AlphaFoldDB" id="A0A2U1T646"/>
<name>A0A2U1T646_9CORY</name>